<dbReference type="Gene3D" id="3.40.50.10540">
    <property type="entry name" value="Crotonobetainyl-coa:carnitine coa-transferase, domain 1"/>
    <property type="match status" value="1"/>
</dbReference>
<evidence type="ECO:0000256" key="1">
    <source>
        <dbReference type="ARBA" id="ARBA00022679"/>
    </source>
</evidence>
<gene>
    <name evidence="2" type="ORF">GCM10011385_21780</name>
</gene>
<protein>
    <submittedName>
        <fullName evidence="2">CoA transferase</fullName>
    </submittedName>
</protein>
<dbReference type="PANTHER" id="PTHR48207:SF3">
    <property type="entry name" value="SUCCINATE--HYDROXYMETHYLGLUTARATE COA-TRANSFERASE"/>
    <property type="match status" value="1"/>
</dbReference>
<dbReference type="Proteomes" id="UP000636264">
    <property type="component" value="Unassembled WGS sequence"/>
</dbReference>
<keyword evidence="3" id="KW-1185">Reference proteome</keyword>
<dbReference type="SUPFAM" id="SSF89796">
    <property type="entry name" value="CoA-transferase family III (CaiB/BaiF)"/>
    <property type="match status" value="1"/>
</dbReference>
<dbReference type="RefSeq" id="WP_188721093.1">
    <property type="nucleotide sequence ID" value="NZ_BMIF01000006.1"/>
</dbReference>
<evidence type="ECO:0000313" key="3">
    <source>
        <dbReference type="Proteomes" id="UP000636264"/>
    </source>
</evidence>
<proteinExistence type="predicted"/>
<dbReference type="AlphaFoldDB" id="A0A916RS18"/>
<name>A0A916RS18_9HYPH</name>
<keyword evidence="1 2" id="KW-0808">Transferase</keyword>
<comment type="caution">
    <text evidence="2">The sequence shown here is derived from an EMBL/GenBank/DDBJ whole genome shotgun (WGS) entry which is preliminary data.</text>
</comment>
<organism evidence="2 3">
    <name type="scientific">Nitratireductor aestuarii</name>
    <dbReference type="NCBI Taxonomy" id="1735103"/>
    <lineage>
        <taxon>Bacteria</taxon>
        <taxon>Pseudomonadati</taxon>
        <taxon>Pseudomonadota</taxon>
        <taxon>Alphaproteobacteria</taxon>
        <taxon>Hyphomicrobiales</taxon>
        <taxon>Phyllobacteriaceae</taxon>
        <taxon>Nitratireductor</taxon>
    </lineage>
</organism>
<evidence type="ECO:0000313" key="2">
    <source>
        <dbReference type="EMBL" id="GGA67538.1"/>
    </source>
</evidence>
<accession>A0A916RS18</accession>
<dbReference type="InterPro" id="IPR044855">
    <property type="entry name" value="CoA-Trfase_III_dom3_sf"/>
</dbReference>
<dbReference type="PANTHER" id="PTHR48207">
    <property type="entry name" value="SUCCINATE--HYDROXYMETHYLGLUTARATE COA-TRANSFERASE"/>
    <property type="match status" value="1"/>
</dbReference>
<dbReference type="Gene3D" id="3.30.1540.10">
    <property type="entry name" value="formyl-coa transferase, domain 3"/>
    <property type="match status" value="1"/>
</dbReference>
<dbReference type="InterPro" id="IPR023606">
    <property type="entry name" value="CoA-Trfase_III_dom_1_sf"/>
</dbReference>
<dbReference type="InterPro" id="IPR050483">
    <property type="entry name" value="CoA-transferase_III_domain"/>
</dbReference>
<reference evidence="2" key="2">
    <citation type="submission" date="2020-09" db="EMBL/GenBank/DDBJ databases">
        <authorList>
            <person name="Sun Q."/>
            <person name="Zhou Y."/>
        </authorList>
    </citation>
    <scope>NUCLEOTIDE SEQUENCE</scope>
    <source>
        <strain evidence="2">CGMCC 1.15320</strain>
    </source>
</reference>
<dbReference type="Pfam" id="PF02515">
    <property type="entry name" value="CoA_transf_3"/>
    <property type="match status" value="1"/>
</dbReference>
<dbReference type="GO" id="GO:0008410">
    <property type="term" value="F:CoA-transferase activity"/>
    <property type="evidence" value="ECO:0007669"/>
    <property type="project" value="TreeGrafter"/>
</dbReference>
<sequence>MTSSFRPLDGIRVLDLTNVLSGPLACYQIASMGAEVIKVEPVGRGDLARQLGDDRKLNAANMGASFIAQNAGKRSVTLNLKLPEGAKLFRQLVRTADVVVENFRPGVMDRLGLGYEELKKERPDLIYCAISGFGQDGPLSERPAYDQIVQGTAGIMSVTGEAPDRPLRVGYPVADSIGGITAAMAICAALVAPKRGAFIDVSMMSSVLATMGWAVSNWLTAGTEPRPIGNENSTSAPSGAFRCKDGLLNITANKQEQWEALARYLGLEHLIHEPMFRTRDDRKAHRKELLPLIEAKLAELEVTGCAEKLTALGVPAGEVLTVPQALAHPQVTGREQLATFEGVLPDGRPVKVLRPGFTVDGEPVSTQLPPPLLGADTRQILSEIGLSDAELDDLSARGVI</sequence>
<reference evidence="2" key="1">
    <citation type="journal article" date="2014" name="Int. J. Syst. Evol. Microbiol.">
        <title>Complete genome sequence of Corynebacterium casei LMG S-19264T (=DSM 44701T), isolated from a smear-ripened cheese.</title>
        <authorList>
            <consortium name="US DOE Joint Genome Institute (JGI-PGF)"/>
            <person name="Walter F."/>
            <person name="Albersmeier A."/>
            <person name="Kalinowski J."/>
            <person name="Ruckert C."/>
        </authorList>
    </citation>
    <scope>NUCLEOTIDE SEQUENCE</scope>
    <source>
        <strain evidence="2">CGMCC 1.15320</strain>
    </source>
</reference>
<dbReference type="InterPro" id="IPR003673">
    <property type="entry name" value="CoA-Trfase_fam_III"/>
</dbReference>
<dbReference type="EMBL" id="BMIF01000006">
    <property type="protein sequence ID" value="GGA67538.1"/>
    <property type="molecule type" value="Genomic_DNA"/>
</dbReference>